<keyword evidence="1" id="KW-0732">Signal</keyword>
<dbReference type="Pfam" id="PF13899">
    <property type="entry name" value="Thioredoxin_7"/>
    <property type="match status" value="1"/>
</dbReference>
<reference evidence="3 4" key="1">
    <citation type="submission" date="2019-01" db="EMBL/GenBank/DDBJ databases">
        <authorList>
            <person name="Chen W.-M."/>
        </authorList>
    </citation>
    <scope>NUCLEOTIDE SEQUENCE [LARGE SCALE GENOMIC DNA]</scope>
    <source>
        <strain evidence="3 4">FSY-9</strain>
    </source>
</reference>
<protein>
    <submittedName>
        <fullName evidence="3">Thioredoxin family protein</fullName>
    </submittedName>
</protein>
<dbReference type="SUPFAM" id="SSF52833">
    <property type="entry name" value="Thioredoxin-like"/>
    <property type="match status" value="1"/>
</dbReference>
<dbReference type="InterPro" id="IPR036249">
    <property type="entry name" value="Thioredoxin-like_sf"/>
</dbReference>
<feature type="chain" id="PRO_5019139013" evidence="1">
    <location>
        <begin position="23"/>
        <end position="171"/>
    </location>
</feature>
<evidence type="ECO:0000313" key="3">
    <source>
        <dbReference type="EMBL" id="RVU06357.1"/>
    </source>
</evidence>
<dbReference type="Proteomes" id="UP000282837">
    <property type="component" value="Unassembled WGS sequence"/>
</dbReference>
<dbReference type="CDD" id="cd02947">
    <property type="entry name" value="TRX_family"/>
    <property type="match status" value="1"/>
</dbReference>
<dbReference type="RefSeq" id="WP_127707175.1">
    <property type="nucleotide sequence ID" value="NZ_SACO01000003.1"/>
</dbReference>
<feature type="domain" description="Thioredoxin" evidence="2">
    <location>
        <begin position="34"/>
        <end position="171"/>
    </location>
</feature>
<dbReference type="EMBL" id="SACO01000003">
    <property type="protein sequence ID" value="RVU06357.1"/>
    <property type="molecule type" value="Genomic_DNA"/>
</dbReference>
<organism evidence="3 4">
    <name type="scientific">Novosphingobium umbonatum</name>
    <dbReference type="NCBI Taxonomy" id="1908524"/>
    <lineage>
        <taxon>Bacteria</taxon>
        <taxon>Pseudomonadati</taxon>
        <taxon>Pseudomonadota</taxon>
        <taxon>Alphaproteobacteria</taxon>
        <taxon>Sphingomonadales</taxon>
        <taxon>Sphingomonadaceae</taxon>
        <taxon>Novosphingobium</taxon>
    </lineage>
</organism>
<evidence type="ECO:0000259" key="2">
    <source>
        <dbReference type="PROSITE" id="PS51352"/>
    </source>
</evidence>
<dbReference type="InterPro" id="IPR013766">
    <property type="entry name" value="Thioredoxin_domain"/>
</dbReference>
<dbReference type="AlphaFoldDB" id="A0A437N8X5"/>
<name>A0A437N8X5_9SPHN</name>
<comment type="caution">
    <text evidence="3">The sequence shown here is derived from an EMBL/GenBank/DDBJ whole genome shotgun (WGS) entry which is preliminary data.</text>
</comment>
<accession>A0A437N8X5</accession>
<proteinExistence type="predicted"/>
<evidence type="ECO:0000313" key="4">
    <source>
        <dbReference type="Proteomes" id="UP000282837"/>
    </source>
</evidence>
<dbReference type="OrthoDB" id="7629852at2"/>
<dbReference type="Gene3D" id="3.40.30.10">
    <property type="entry name" value="Glutaredoxin"/>
    <property type="match status" value="1"/>
</dbReference>
<keyword evidence="4" id="KW-1185">Reference proteome</keyword>
<gene>
    <name evidence="3" type="ORF">EOE18_05915</name>
</gene>
<evidence type="ECO:0000256" key="1">
    <source>
        <dbReference type="SAM" id="SignalP"/>
    </source>
</evidence>
<dbReference type="PROSITE" id="PS51352">
    <property type="entry name" value="THIOREDOXIN_2"/>
    <property type="match status" value="1"/>
</dbReference>
<feature type="signal peptide" evidence="1">
    <location>
        <begin position="1"/>
        <end position="22"/>
    </location>
</feature>
<sequence>MRLLSLALLAGASLISASPAMAAPAPHMKAASFAALPQPLPATPYNETANAQQEVAAAIARAKKNHKLVLLDLGGNWCPDCRILAATMAQPELAAFMRKHYEVVMVDVGRYTKNLDISAAYGIDRPKGVPALFVVDPKTNKLINEGRVTALSDARSMTPQALADWVAQWTK</sequence>